<dbReference type="InterPro" id="IPR003864">
    <property type="entry name" value="CSC1/OSCA1-like_7TM"/>
</dbReference>
<keyword evidence="2" id="KW-0812">Transmembrane</keyword>
<feature type="transmembrane region" description="Helical" evidence="2">
    <location>
        <begin position="32"/>
        <end position="52"/>
    </location>
</feature>
<evidence type="ECO:0000313" key="4">
    <source>
        <dbReference type="EMBL" id="CAH0377669.1"/>
    </source>
</evidence>
<feature type="transmembrane region" description="Helical" evidence="2">
    <location>
        <begin position="64"/>
        <end position="83"/>
    </location>
</feature>
<proteinExistence type="predicted"/>
<dbReference type="GO" id="GO:0005886">
    <property type="term" value="C:plasma membrane"/>
    <property type="evidence" value="ECO:0007669"/>
    <property type="project" value="TreeGrafter"/>
</dbReference>
<dbReference type="GO" id="GO:0005227">
    <property type="term" value="F:calcium-activated cation channel activity"/>
    <property type="evidence" value="ECO:0007669"/>
    <property type="project" value="InterPro"/>
</dbReference>
<comment type="caution">
    <text evidence="4">The sequence shown here is derived from an EMBL/GenBank/DDBJ whole genome shotgun (WGS) entry which is preliminary data.</text>
</comment>
<feature type="transmembrane region" description="Helical" evidence="2">
    <location>
        <begin position="782"/>
        <end position="801"/>
    </location>
</feature>
<gene>
    <name evidence="4" type="ORF">PECAL_5P21980</name>
</gene>
<dbReference type="PANTHER" id="PTHR13018">
    <property type="entry name" value="PROBABLE MEMBRANE PROTEIN DUF221-RELATED"/>
    <property type="match status" value="1"/>
</dbReference>
<dbReference type="EMBL" id="CAKKNE010000005">
    <property type="protein sequence ID" value="CAH0377669.1"/>
    <property type="molecule type" value="Genomic_DNA"/>
</dbReference>
<feature type="transmembrane region" description="Helical" evidence="2">
    <location>
        <begin position="957"/>
        <end position="982"/>
    </location>
</feature>
<dbReference type="InterPro" id="IPR045122">
    <property type="entry name" value="Csc1-like"/>
</dbReference>
<feature type="transmembrane region" description="Helical" evidence="2">
    <location>
        <begin position="909"/>
        <end position="936"/>
    </location>
</feature>
<evidence type="ECO:0000256" key="2">
    <source>
        <dbReference type="SAM" id="Phobius"/>
    </source>
</evidence>
<keyword evidence="2" id="KW-0472">Membrane</keyword>
<dbReference type="Proteomes" id="UP000789595">
    <property type="component" value="Unassembled WGS sequence"/>
</dbReference>
<name>A0A8J2SYN3_9STRA</name>
<dbReference type="OrthoDB" id="1689567at2759"/>
<feature type="region of interest" description="Disordered" evidence="1">
    <location>
        <begin position="419"/>
        <end position="440"/>
    </location>
</feature>
<keyword evidence="5" id="KW-1185">Reference proteome</keyword>
<evidence type="ECO:0000313" key="5">
    <source>
        <dbReference type="Proteomes" id="UP000789595"/>
    </source>
</evidence>
<accession>A0A8J2SYN3</accession>
<dbReference type="Pfam" id="PF02714">
    <property type="entry name" value="RSN1_7TM"/>
    <property type="match status" value="1"/>
</dbReference>
<feature type="transmembrane region" description="Helical" evidence="2">
    <location>
        <begin position="733"/>
        <end position="761"/>
    </location>
</feature>
<dbReference type="PANTHER" id="PTHR13018:SF5">
    <property type="entry name" value="RE44586P"/>
    <property type="match status" value="1"/>
</dbReference>
<evidence type="ECO:0000256" key="1">
    <source>
        <dbReference type="SAM" id="MobiDB-lite"/>
    </source>
</evidence>
<keyword evidence="2" id="KW-1133">Transmembrane helix</keyword>
<sequence length="1139" mass="124276">MSAAPSEAAAAAPAPGEKQAARLPGLRGHHKLYLAAVALVAVCVWLIVWLVVFGKVLPDDIVGFAAVVFQVTVKTGIMALLFARYVAGAGTVVAPADPEGKVGAAPGLRAWAHEAFELDAASARARGGVDAELHVRRIRMRLACLQVWALLAVPLACVYALDPKECGWFPERTWVEQEPCSGENPCCGWNERGSANAWVENEELIEANCEEQKCRQRSITTGKPNGDTYEPCCDMLGIKYDANDWSMMFDYQSTMIPQCASDWTATACHFDSIHNKCQELKLSGKECEPICLVTVKRAGWGRARSPGFDRISLENVLCREGNTATWQLWLAILALYLGHWAAYRIVDAHDEEATETIRAAAEDAPPHHYAVATTGLPEHLREPAELEAFFEGVFERPGAVVRVVPCRHLSAATRMVEALAGGAPPPPEGDAAPEAAARDAVEAADAAAAHVEQLKAAGAAPAAVAEAEARRESLKDKAARALKGLFGGDGGARGRVQAFREALKEVERADWRQALHERWEGKERQRFQRGCAKCIDGCICCCSFVGRKIQNQAASPADARRRCEEARKAVADHAAEASPDGGSAIVIFSSLESAEAAATCPLGAPDAATEVSKPTYREDKPYRKQEKRSRLIVTLETAGYYLTGLQGCGCRKSKPVPMEVTPLPEPRDIDWGELETLDQERGEKSDRMNAGRLIKLCVWFGYSAIVAVFAVNWEALCKEYAKDDAGGPSDTALLWDLLAGFVPAFFQGWLFDYVAVILYNTNRMFNSLWSESSLQASVARDYSIFFWIVAFGAYLLSVTWADISNEAWSCEGECDAAEDEDEDADVDAASFNPSVAFRLMARAVPRHAWPFAAIFLMQLGDMAADALRVVPYIKYELLKRAKVASDASLAESLEPEDADLGAPAGWEAFALLVGATFACISPFTCAVCYLYFVAAYEAGKHALCCLETMPFDTRGALWFDGVAQTHTALFIALVIQLVVLWFNFTNKGFWPVIGGIPILLMWKRYQDRCRRRHATRNLHGLARGRMPLRDGNAVDALRDGDVVRDALVHLADRDRFFEAPEVLPPRDHPVYRDALPGPPIDDATDVEARLEAVNAWLRRHDDAAAAFLERVNGTATVLGEDDIAVSDDIACGTIGCGGL</sequence>
<feature type="transmembrane region" description="Helical" evidence="2">
    <location>
        <begin position="693"/>
        <end position="713"/>
    </location>
</feature>
<feature type="domain" description="CSC1/OSCA1-like 7TM region" evidence="3">
    <location>
        <begin position="733"/>
        <end position="975"/>
    </location>
</feature>
<dbReference type="AlphaFoldDB" id="A0A8J2SYN3"/>
<protein>
    <recommendedName>
        <fullName evidence="3">CSC1/OSCA1-like 7TM region domain-containing protein</fullName>
    </recommendedName>
</protein>
<organism evidence="4 5">
    <name type="scientific">Pelagomonas calceolata</name>
    <dbReference type="NCBI Taxonomy" id="35677"/>
    <lineage>
        <taxon>Eukaryota</taxon>
        <taxon>Sar</taxon>
        <taxon>Stramenopiles</taxon>
        <taxon>Ochrophyta</taxon>
        <taxon>Pelagophyceae</taxon>
        <taxon>Pelagomonadales</taxon>
        <taxon>Pelagomonadaceae</taxon>
        <taxon>Pelagomonas</taxon>
    </lineage>
</organism>
<reference evidence="4" key="1">
    <citation type="submission" date="2021-11" db="EMBL/GenBank/DDBJ databases">
        <authorList>
            <consortium name="Genoscope - CEA"/>
            <person name="William W."/>
        </authorList>
    </citation>
    <scope>NUCLEOTIDE SEQUENCE</scope>
</reference>
<evidence type="ECO:0000259" key="3">
    <source>
        <dbReference type="Pfam" id="PF02714"/>
    </source>
</evidence>